<sequence length="391" mass="44306">MSSQSLFLPPELWLKVFHWATQSSQDAFSTTYEPFSHSPFIEEEQMLRRVKRSLPLVCRAWHALSKEFLYRDVRIGPAQSSLQKALCAHEESRGRANYVRRVVLPYQSTTTPTYSSDPLTSVEILKLCSQLEVLVRPRLFIPPGLQGFSDAPRFEFEVDSLPLPSLKRLEWIYYPEAERTGGINSLTDVLHHSPNIEYLHLGGLNPRTQIMSGHSILLPRLKTISVSSLTAQVIHQLCYRWTLPALSHLIIGSVNLPSVSTMWEKYAEQLESVEVGRHVTFLQRDFVGPCVQSCHNLKVLNYYVFFTQPPDFGEETSSIESVGLHVGANEMLSNESETAWRLLESHLDALLGGALPMLRDIRLYGDWSGFLADGRVADKIYGGNHEVYICS</sequence>
<proteinExistence type="predicted"/>
<name>A0ABR3A5C1_9AGAR</name>
<protein>
    <recommendedName>
        <fullName evidence="3">F-box domain-containing protein</fullName>
    </recommendedName>
</protein>
<evidence type="ECO:0000313" key="2">
    <source>
        <dbReference type="Proteomes" id="UP001437256"/>
    </source>
</evidence>
<evidence type="ECO:0000313" key="1">
    <source>
        <dbReference type="EMBL" id="KAL0068551.1"/>
    </source>
</evidence>
<dbReference type="SUPFAM" id="SSF52047">
    <property type="entry name" value="RNI-like"/>
    <property type="match status" value="1"/>
</dbReference>
<organism evidence="1 2">
    <name type="scientific">Marasmius tenuissimus</name>
    <dbReference type="NCBI Taxonomy" id="585030"/>
    <lineage>
        <taxon>Eukaryota</taxon>
        <taxon>Fungi</taxon>
        <taxon>Dikarya</taxon>
        <taxon>Basidiomycota</taxon>
        <taxon>Agaricomycotina</taxon>
        <taxon>Agaricomycetes</taxon>
        <taxon>Agaricomycetidae</taxon>
        <taxon>Agaricales</taxon>
        <taxon>Marasmiineae</taxon>
        <taxon>Marasmiaceae</taxon>
        <taxon>Marasmius</taxon>
    </lineage>
</organism>
<evidence type="ECO:0008006" key="3">
    <source>
        <dbReference type="Google" id="ProtNLM"/>
    </source>
</evidence>
<comment type="caution">
    <text evidence="1">The sequence shown here is derived from an EMBL/GenBank/DDBJ whole genome shotgun (WGS) entry which is preliminary data.</text>
</comment>
<accession>A0ABR3A5C1</accession>
<dbReference type="Proteomes" id="UP001437256">
    <property type="component" value="Unassembled WGS sequence"/>
</dbReference>
<keyword evidence="2" id="KW-1185">Reference proteome</keyword>
<reference evidence="1 2" key="1">
    <citation type="submission" date="2024-05" db="EMBL/GenBank/DDBJ databases">
        <title>A draft genome resource for the thread blight pathogen Marasmius tenuissimus strain MS-2.</title>
        <authorList>
            <person name="Yulfo-Soto G.E."/>
            <person name="Baruah I.K."/>
            <person name="Amoako-Attah I."/>
            <person name="Bukari Y."/>
            <person name="Meinhardt L.W."/>
            <person name="Bailey B.A."/>
            <person name="Cohen S.P."/>
        </authorList>
    </citation>
    <scope>NUCLEOTIDE SEQUENCE [LARGE SCALE GENOMIC DNA]</scope>
    <source>
        <strain evidence="1 2">MS-2</strain>
    </source>
</reference>
<gene>
    <name evidence="1" type="ORF">AAF712_004266</name>
</gene>
<dbReference type="EMBL" id="JBBXMP010000017">
    <property type="protein sequence ID" value="KAL0068551.1"/>
    <property type="molecule type" value="Genomic_DNA"/>
</dbReference>